<proteinExistence type="predicted"/>
<accession>A0AAV8PJV3</accession>
<gene>
    <name evidence="2" type="ORF">OPV22_014465</name>
</gene>
<name>A0AAV8PJV3_ENSVE</name>
<dbReference type="AlphaFoldDB" id="A0AAV8PJV3"/>
<reference evidence="2 3" key="1">
    <citation type="submission" date="2022-12" db="EMBL/GenBank/DDBJ databases">
        <title>Chromosome-scale assembly of the Ensete ventricosum genome.</title>
        <authorList>
            <person name="Dussert Y."/>
            <person name="Stocks J."/>
            <person name="Wendawek A."/>
            <person name="Woldeyes F."/>
            <person name="Nichols R.A."/>
            <person name="Borrell J.S."/>
        </authorList>
    </citation>
    <scope>NUCLEOTIDE SEQUENCE [LARGE SCALE GENOMIC DNA]</scope>
    <source>
        <strain evidence="3">cv. Maze</strain>
        <tissue evidence="2">Seeds</tissue>
    </source>
</reference>
<evidence type="ECO:0000313" key="2">
    <source>
        <dbReference type="EMBL" id="KAJ8492744.1"/>
    </source>
</evidence>
<evidence type="ECO:0000313" key="3">
    <source>
        <dbReference type="Proteomes" id="UP001222027"/>
    </source>
</evidence>
<dbReference type="EMBL" id="JAQQAF010000004">
    <property type="protein sequence ID" value="KAJ8492744.1"/>
    <property type="molecule type" value="Genomic_DNA"/>
</dbReference>
<comment type="caution">
    <text evidence="2">The sequence shown here is derived from an EMBL/GenBank/DDBJ whole genome shotgun (WGS) entry which is preliminary data.</text>
</comment>
<sequence length="172" mass="18443">MMYLSFSNSDSYADALASITQTQQNHNELPVTTTIISQGMAAGNSNVVTSHFGDHAHNTSKDGRNEMLFMHLVEGSINGADVLTHSDDPQLKPGTVGPLRQESFRNKNRSQSLYASAGAMTNKDASTGSKSEMMASNLQEAAANSSSELSASEKQDLQNKVSNLLGMLDEDN</sequence>
<protein>
    <submittedName>
        <fullName evidence="2">Uncharacterized protein</fullName>
    </submittedName>
</protein>
<feature type="compositionally biased region" description="Low complexity" evidence="1">
    <location>
        <begin position="135"/>
        <end position="150"/>
    </location>
</feature>
<dbReference type="Proteomes" id="UP001222027">
    <property type="component" value="Unassembled WGS sequence"/>
</dbReference>
<evidence type="ECO:0000256" key="1">
    <source>
        <dbReference type="SAM" id="MobiDB-lite"/>
    </source>
</evidence>
<organism evidence="2 3">
    <name type="scientific">Ensete ventricosum</name>
    <name type="common">Abyssinian banana</name>
    <name type="synonym">Musa ensete</name>
    <dbReference type="NCBI Taxonomy" id="4639"/>
    <lineage>
        <taxon>Eukaryota</taxon>
        <taxon>Viridiplantae</taxon>
        <taxon>Streptophyta</taxon>
        <taxon>Embryophyta</taxon>
        <taxon>Tracheophyta</taxon>
        <taxon>Spermatophyta</taxon>
        <taxon>Magnoliopsida</taxon>
        <taxon>Liliopsida</taxon>
        <taxon>Zingiberales</taxon>
        <taxon>Musaceae</taxon>
        <taxon>Ensete</taxon>
    </lineage>
</organism>
<feature type="region of interest" description="Disordered" evidence="1">
    <location>
        <begin position="87"/>
        <end position="172"/>
    </location>
</feature>
<keyword evidence="3" id="KW-1185">Reference proteome</keyword>